<dbReference type="NCBIfam" id="TIGR03223">
    <property type="entry name" value="Phn_opern_protn"/>
    <property type="match status" value="1"/>
</dbReference>
<dbReference type="Gene3D" id="3.90.1140.10">
    <property type="entry name" value="Cyclic phosphodiesterase"/>
    <property type="match status" value="1"/>
</dbReference>
<keyword evidence="2" id="KW-1185">Reference proteome</keyword>
<proteinExistence type="predicted"/>
<evidence type="ECO:0000313" key="2">
    <source>
        <dbReference type="Proteomes" id="UP001156691"/>
    </source>
</evidence>
<organism evidence="1 2">
    <name type="scientific">Devosia nitrariae</name>
    <dbReference type="NCBI Taxonomy" id="2071872"/>
    <lineage>
        <taxon>Bacteria</taxon>
        <taxon>Pseudomonadati</taxon>
        <taxon>Pseudomonadota</taxon>
        <taxon>Alphaproteobacteria</taxon>
        <taxon>Hyphomicrobiales</taxon>
        <taxon>Devosiaceae</taxon>
        <taxon>Devosia</taxon>
    </lineage>
</organism>
<name>A0ABQ5W7S5_9HYPH</name>
<dbReference type="Pfam" id="PF06299">
    <property type="entry name" value="DUF1045"/>
    <property type="match status" value="1"/>
</dbReference>
<dbReference type="InterPro" id="IPR009389">
    <property type="entry name" value="DUF1045"/>
</dbReference>
<dbReference type="PIRSF" id="PIRSF033328">
    <property type="entry name" value="Phest_Mll4975"/>
    <property type="match status" value="1"/>
</dbReference>
<dbReference type="RefSeq" id="WP_284341355.1">
    <property type="nucleotide sequence ID" value="NZ_BSNS01000015.1"/>
</dbReference>
<comment type="caution">
    <text evidence="1">The sequence shown here is derived from an EMBL/GenBank/DDBJ whole genome shotgun (WGS) entry which is preliminary data.</text>
</comment>
<gene>
    <name evidence="1" type="ORF">GCM10010862_31970</name>
</gene>
<evidence type="ECO:0008006" key="3">
    <source>
        <dbReference type="Google" id="ProtNLM"/>
    </source>
</evidence>
<evidence type="ECO:0000313" key="1">
    <source>
        <dbReference type="EMBL" id="GLQ55938.1"/>
    </source>
</evidence>
<dbReference type="EMBL" id="BSNS01000015">
    <property type="protein sequence ID" value="GLQ55938.1"/>
    <property type="molecule type" value="Genomic_DNA"/>
</dbReference>
<protein>
    <recommendedName>
        <fullName evidence="3">Phosphonate metabolism protein</fullName>
    </recommendedName>
</protein>
<dbReference type="Proteomes" id="UP001156691">
    <property type="component" value="Unassembled WGS sequence"/>
</dbReference>
<accession>A0ABQ5W7S5</accession>
<sequence>MAERYAVYYAPPATGPLWERAAIWLGRDAATGETFDGPVAGMDRDRLLNFTGSPNRYGFHATLRAPMRLREEADQEDLTEKVATFAQVKSPLDMGPMEIRSIDGFLAIVPAVQEERLTRFAQECVEALEELRAPLSERDRARRTANGKLSARQHELLDRYGYPYVAEEFRFHMTLTDRLDPQAAPEIRTAAETWFAPVLEEKMVLDSISIFVEPEPGHAFRRGADFALGGEA</sequence>
<reference evidence="2" key="1">
    <citation type="journal article" date="2019" name="Int. J. Syst. Evol. Microbiol.">
        <title>The Global Catalogue of Microorganisms (GCM) 10K type strain sequencing project: providing services to taxonomists for standard genome sequencing and annotation.</title>
        <authorList>
            <consortium name="The Broad Institute Genomics Platform"/>
            <consortium name="The Broad Institute Genome Sequencing Center for Infectious Disease"/>
            <person name="Wu L."/>
            <person name="Ma J."/>
        </authorList>
    </citation>
    <scope>NUCLEOTIDE SEQUENCE [LARGE SCALE GENOMIC DNA]</scope>
    <source>
        <strain evidence="2">NBRC 112416</strain>
    </source>
</reference>